<keyword evidence="1" id="KW-0808">Transferase</keyword>
<dbReference type="Proteomes" id="UP001173802">
    <property type="component" value="Unassembled WGS sequence"/>
</dbReference>
<name>A0ACC6FRA8_9HELI</name>
<evidence type="ECO:0000313" key="2">
    <source>
        <dbReference type="Proteomes" id="UP001173802"/>
    </source>
</evidence>
<evidence type="ECO:0000313" key="1">
    <source>
        <dbReference type="EMBL" id="MDL0081734.1"/>
    </source>
</evidence>
<reference evidence="1 2" key="1">
    <citation type="journal article" date="2023" name="Microorganisms">
        <title>Isolation and Genomic Characteristics of Cat-Borne Campylobacter felis sp. nov. and Sheep-Borne Campylobacter ovis sp. nov.</title>
        <authorList>
            <person name="Wang H."/>
            <person name="Li Y."/>
            <person name="Gu Y."/>
            <person name="Zhou G."/>
            <person name="Chen X."/>
            <person name="Zhang X."/>
            <person name="Shao Z."/>
            <person name="Zhang J."/>
            <person name="Zhang M."/>
        </authorList>
    </citation>
    <scope>NUCLEOTIDE SEQUENCE [LARGE SCALE GENOMIC DNA]</scope>
    <source>
        <strain evidence="1 2">XJK30-2</strain>
    </source>
</reference>
<accession>A0ACC6FRA8</accession>
<keyword evidence="1" id="KW-0548">Nucleotidyltransferase</keyword>
<sequence length="605" mass="66659">MIQSSRVDSRARDSVLGGRDSALRDKSGISSPRFVDRHSSLISLRGSKTSEAVQGEAEAGFFSKNPDFSSQNKRSAVSLEILESQSGFVGDSVLGRQFDKIEKFTKETSPTASGVPCFVKGTTTKVAKLPQSLQSSHSPTAIPRILEEYNRGGFEKSALLSLRADLSAWQSTQTKTQPLESTFDKNAEILKVDSRINAKNVKTPQNKQAESVFDNHAAKSTMYRKKPTPKEDSRDKAQDVSESQAAGFLMRDCSFLKKHRLTPSGVPCFQGASEGILLGVNEQARAAESTMYRKKPTPKREKAASQKTHPMVVLFGGSFDPPHLGHLEIIKKLDSSYKRVIIIPAFCNPFKHKPTAPIHTRIAWLRELCAGLKRVEISDFEARANRVVYAIEYVRHYASKYGGIGLALGSDALESLPSWREASEIVRLARIVPIVRDLACGLESQSGFTKQAENKKVDSSDEAFLSSLRADLSARQSTQTRTHALESTFDNNAQNIQTLQKVDSSDTPIFAAANTMDRHAAAITATRNDRKNSPCKKVDSSDKNTDTPKVDSSLWRFDTPLCLKGFPISSTQIRAALACGEFEQVAHWIPPSIASSVQKIYYNTH</sequence>
<protein>
    <submittedName>
        <fullName evidence="1">Adenylyltransferase/cytidyltransferase family protein</fullName>
    </submittedName>
</protein>
<keyword evidence="2" id="KW-1185">Reference proteome</keyword>
<proteinExistence type="predicted"/>
<organism evidence="1 2">
    <name type="scientific">Helicobacter zhangjianzhongii</name>
    <dbReference type="NCBI Taxonomy" id="2974574"/>
    <lineage>
        <taxon>Bacteria</taxon>
        <taxon>Pseudomonadati</taxon>
        <taxon>Campylobacterota</taxon>
        <taxon>Epsilonproteobacteria</taxon>
        <taxon>Campylobacterales</taxon>
        <taxon>Helicobacteraceae</taxon>
        <taxon>Helicobacter</taxon>
    </lineage>
</organism>
<dbReference type="EMBL" id="JANURN010000003">
    <property type="protein sequence ID" value="MDL0081734.1"/>
    <property type="molecule type" value="Genomic_DNA"/>
</dbReference>
<comment type="caution">
    <text evidence="1">The sequence shown here is derived from an EMBL/GenBank/DDBJ whole genome shotgun (WGS) entry which is preliminary data.</text>
</comment>
<gene>
    <name evidence="1" type="ORF">NYG90_03415</name>
</gene>